<sequence>MLLRRCEDALELRVNGVFAMDTAQTSTERALARAALADCAHPDRFLLGRLGLGFTAAEILRVGDHPSGRVSGSPSTCWPPAG</sequence>
<proteinExistence type="predicted"/>
<organism evidence="1 2">
    <name type="scientific">Candidatus Ruania gallistercoris</name>
    <dbReference type="NCBI Taxonomy" id="2838746"/>
    <lineage>
        <taxon>Bacteria</taxon>
        <taxon>Bacillati</taxon>
        <taxon>Actinomycetota</taxon>
        <taxon>Actinomycetes</taxon>
        <taxon>Micrococcales</taxon>
        <taxon>Ruaniaceae</taxon>
        <taxon>Ruania</taxon>
    </lineage>
</organism>
<evidence type="ECO:0000313" key="1">
    <source>
        <dbReference type="EMBL" id="HIZ37874.1"/>
    </source>
</evidence>
<dbReference type="AlphaFoldDB" id="A0A9D2EHL6"/>
<gene>
    <name evidence="1" type="ORF">H9815_19020</name>
</gene>
<reference evidence="1" key="2">
    <citation type="submission" date="2021-04" db="EMBL/GenBank/DDBJ databases">
        <authorList>
            <person name="Gilroy R."/>
        </authorList>
    </citation>
    <scope>NUCLEOTIDE SEQUENCE</scope>
    <source>
        <strain evidence="1">ChiGjej4B4-7305</strain>
    </source>
</reference>
<accession>A0A9D2EHL6</accession>
<comment type="caution">
    <text evidence="1">The sequence shown here is derived from an EMBL/GenBank/DDBJ whole genome shotgun (WGS) entry which is preliminary data.</text>
</comment>
<dbReference type="Proteomes" id="UP000824037">
    <property type="component" value="Unassembled WGS sequence"/>
</dbReference>
<evidence type="ECO:0000313" key="2">
    <source>
        <dbReference type="Proteomes" id="UP000824037"/>
    </source>
</evidence>
<protein>
    <submittedName>
        <fullName evidence="1">Uncharacterized protein</fullName>
    </submittedName>
</protein>
<reference evidence="1" key="1">
    <citation type="journal article" date="2021" name="PeerJ">
        <title>Extensive microbial diversity within the chicken gut microbiome revealed by metagenomics and culture.</title>
        <authorList>
            <person name="Gilroy R."/>
            <person name="Ravi A."/>
            <person name="Getino M."/>
            <person name="Pursley I."/>
            <person name="Horton D.L."/>
            <person name="Alikhan N.F."/>
            <person name="Baker D."/>
            <person name="Gharbi K."/>
            <person name="Hall N."/>
            <person name="Watson M."/>
            <person name="Adriaenssens E.M."/>
            <person name="Foster-Nyarko E."/>
            <person name="Jarju S."/>
            <person name="Secka A."/>
            <person name="Antonio M."/>
            <person name="Oren A."/>
            <person name="Chaudhuri R.R."/>
            <person name="La Ragione R."/>
            <person name="Hildebrand F."/>
            <person name="Pallen M.J."/>
        </authorList>
    </citation>
    <scope>NUCLEOTIDE SEQUENCE</scope>
    <source>
        <strain evidence="1">ChiGjej4B4-7305</strain>
    </source>
</reference>
<dbReference type="EMBL" id="DXBY01000326">
    <property type="protein sequence ID" value="HIZ37874.1"/>
    <property type="molecule type" value="Genomic_DNA"/>
</dbReference>
<name>A0A9D2EHL6_9MICO</name>